<keyword evidence="2" id="KW-1003">Cell membrane</keyword>
<evidence type="ECO:0000256" key="1">
    <source>
        <dbReference type="ARBA" id="ARBA00004651"/>
    </source>
</evidence>
<feature type="transmembrane region" description="Helical" evidence="6">
    <location>
        <begin position="101"/>
        <end position="122"/>
    </location>
</feature>
<dbReference type="Proteomes" id="UP000234206">
    <property type="component" value="Unassembled WGS sequence"/>
</dbReference>
<feature type="transmembrane region" description="Helical" evidence="6">
    <location>
        <begin position="314"/>
        <end position="337"/>
    </location>
</feature>
<comment type="subcellular location">
    <subcellularLocation>
        <location evidence="1">Cell membrane</location>
        <topology evidence="1">Multi-pass membrane protein</topology>
    </subcellularLocation>
</comment>
<keyword evidence="8" id="KW-1185">Reference proteome</keyword>
<feature type="transmembrane region" description="Helical" evidence="6">
    <location>
        <begin position="131"/>
        <end position="152"/>
    </location>
</feature>
<sequence>MTGKAGQALAGSLAFNLGQWALVVALSRWAGLEVMGQFAWALAVCTPVFMLTNLSMRVVALTDEDMDHRFPDYARLRLLCSVVGVGLVFLLALALGHLTLVVAMVAVAKALDAIGEVFYAWFQRQERFGPVALSQIANGFLTPLVVGAMLLGGVPAQIAVSGSVAASFSALAWLLVLAQKQGLGPLTLHFWRASPATSWRGLLLVAAPAGIASAVTSFLANIPRYAIEDILGAEALAVYSAISYIQIAGLTVVGAVATVLLPRLVSLRESGGIRAVVRATAIWAAGLLALTPVAAGVAWLLGAPVLRLLYEKDVFVDVPVLVWLVVSLGLAAVGWMFDLGLAARRLFRAQLYSTLLTVLVVVPLAWFLTARGGLTGAAVAAATAALVQAIIRLGFLVAVPSQRPVVGTP</sequence>
<evidence type="ECO:0000256" key="6">
    <source>
        <dbReference type="SAM" id="Phobius"/>
    </source>
</evidence>
<comment type="caution">
    <text evidence="7">The sequence shown here is derived from an EMBL/GenBank/DDBJ whole genome shotgun (WGS) entry which is preliminary data.</text>
</comment>
<dbReference type="RefSeq" id="WP_101849047.1">
    <property type="nucleotide sequence ID" value="NZ_JBHLVH010000013.1"/>
</dbReference>
<dbReference type="OrthoDB" id="3246647at2"/>
<proteinExistence type="predicted"/>
<protein>
    <recommendedName>
        <fullName evidence="9">Polysaccharide biosynthesis protein</fullName>
    </recommendedName>
</protein>
<feature type="transmembrane region" description="Helical" evidence="6">
    <location>
        <begin position="374"/>
        <end position="399"/>
    </location>
</feature>
<feature type="transmembrane region" description="Helical" evidence="6">
    <location>
        <begin position="158"/>
        <end position="178"/>
    </location>
</feature>
<evidence type="ECO:0000256" key="4">
    <source>
        <dbReference type="ARBA" id="ARBA00022989"/>
    </source>
</evidence>
<keyword evidence="4 6" id="KW-1133">Transmembrane helix</keyword>
<dbReference type="GO" id="GO:0005886">
    <property type="term" value="C:plasma membrane"/>
    <property type="evidence" value="ECO:0007669"/>
    <property type="project" value="UniProtKB-SubCell"/>
</dbReference>
<name>A0A2I1PDC1_9MICO</name>
<evidence type="ECO:0000256" key="5">
    <source>
        <dbReference type="ARBA" id="ARBA00023136"/>
    </source>
</evidence>
<evidence type="ECO:0000256" key="2">
    <source>
        <dbReference type="ARBA" id="ARBA00022475"/>
    </source>
</evidence>
<organism evidence="7 8">
    <name type="scientific">Kytococcus schroeteri</name>
    <dbReference type="NCBI Taxonomy" id="138300"/>
    <lineage>
        <taxon>Bacteria</taxon>
        <taxon>Bacillati</taxon>
        <taxon>Actinomycetota</taxon>
        <taxon>Actinomycetes</taxon>
        <taxon>Micrococcales</taxon>
        <taxon>Kytococcaceae</taxon>
        <taxon>Kytococcus</taxon>
    </lineage>
</organism>
<feature type="transmembrane region" description="Helical" evidence="6">
    <location>
        <begin position="349"/>
        <end position="368"/>
    </location>
</feature>
<dbReference type="PANTHER" id="PTHR30250">
    <property type="entry name" value="PST FAMILY PREDICTED COLANIC ACID TRANSPORTER"/>
    <property type="match status" value="1"/>
</dbReference>
<evidence type="ECO:0000313" key="8">
    <source>
        <dbReference type="Proteomes" id="UP000234206"/>
    </source>
</evidence>
<evidence type="ECO:0008006" key="9">
    <source>
        <dbReference type="Google" id="ProtNLM"/>
    </source>
</evidence>
<feature type="transmembrane region" description="Helical" evidence="6">
    <location>
        <begin position="35"/>
        <end position="55"/>
    </location>
</feature>
<feature type="transmembrane region" description="Helical" evidence="6">
    <location>
        <begin position="76"/>
        <end position="95"/>
    </location>
</feature>
<dbReference type="Pfam" id="PF01943">
    <property type="entry name" value="Polysacc_synt"/>
    <property type="match status" value="1"/>
</dbReference>
<gene>
    <name evidence="7" type="ORF">CYJ76_01545</name>
</gene>
<dbReference type="InterPro" id="IPR050833">
    <property type="entry name" value="Poly_Biosynth_Transport"/>
</dbReference>
<dbReference type="PANTHER" id="PTHR30250:SF11">
    <property type="entry name" value="O-ANTIGEN TRANSPORTER-RELATED"/>
    <property type="match status" value="1"/>
</dbReference>
<feature type="transmembrane region" description="Helical" evidence="6">
    <location>
        <begin position="281"/>
        <end position="302"/>
    </location>
</feature>
<feature type="transmembrane region" description="Helical" evidence="6">
    <location>
        <begin position="199"/>
        <end position="222"/>
    </location>
</feature>
<evidence type="ECO:0000313" key="7">
    <source>
        <dbReference type="EMBL" id="PKZ42581.1"/>
    </source>
</evidence>
<dbReference type="AlphaFoldDB" id="A0A2I1PDC1"/>
<evidence type="ECO:0000256" key="3">
    <source>
        <dbReference type="ARBA" id="ARBA00022692"/>
    </source>
</evidence>
<dbReference type="EMBL" id="PKIZ01000002">
    <property type="protein sequence ID" value="PKZ42581.1"/>
    <property type="molecule type" value="Genomic_DNA"/>
</dbReference>
<accession>A0A2I1PDC1</accession>
<dbReference type="InterPro" id="IPR002797">
    <property type="entry name" value="Polysacc_synth"/>
</dbReference>
<keyword evidence="3 6" id="KW-0812">Transmembrane</keyword>
<keyword evidence="5 6" id="KW-0472">Membrane</keyword>
<reference evidence="7 8" key="1">
    <citation type="submission" date="2017-12" db="EMBL/GenBank/DDBJ databases">
        <title>Phylogenetic diversity of female urinary microbiome.</title>
        <authorList>
            <person name="Thomas-White K."/>
            <person name="Wolfe A.J."/>
        </authorList>
    </citation>
    <scope>NUCLEOTIDE SEQUENCE [LARGE SCALE GENOMIC DNA]</scope>
    <source>
        <strain evidence="7 8">UMB1298</strain>
    </source>
</reference>
<feature type="transmembrane region" description="Helical" evidence="6">
    <location>
        <begin position="242"/>
        <end position="261"/>
    </location>
</feature>